<organism evidence="9 10">
    <name type="scientific">Naematelia encephala</name>
    <dbReference type="NCBI Taxonomy" id="71784"/>
    <lineage>
        <taxon>Eukaryota</taxon>
        <taxon>Fungi</taxon>
        <taxon>Dikarya</taxon>
        <taxon>Basidiomycota</taxon>
        <taxon>Agaricomycotina</taxon>
        <taxon>Tremellomycetes</taxon>
        <taxon>Tremellales</taxon>
        <taxon>Naemateliaceae</taxon>
        <taxon>Naematelia</taxon>
    </lineage>
</organism>
<dbReference type="InParanoid" id="A0A1Y2B0T4"/>
<evidence type="ECO:0000256" key="7">
    <source>
        <dbReference type="SAM" id="SignalP"/>
    </source>
</evidence>
<dbReference type="InterPro" id="IPR025256">
    <property type="entry name" value="TM7S3/TM198-like_dom"/>
</dbReference>
<evidence type="ECO:0000256" key="1">
    <source>
        <dbReference type="ARBA" id="ARBA00004141"/>
    </source>
</evidence>
<feature type="transmembrane region" description="Helical" evidence="6">
    <location>
        <begin position="180"/>
        <end position="200"/>
    </location>
</feature>
<name>A0A1Y2B0T4_9TREE</name>
<sequence length="808" mass="88305">MWFLLHHFAILAFLSSILISAQSSSTSTISRSSNSPSRLLTTTITSLVTPTSGSASPSPSTLVLTLTLNGSSLDGGNGNGSLVNQTALNNATTSVPWNETDAWLPFHIKIDPAYGVLGALLITSGIPVAVLGGKNRWSSLAIASGYSVMLFTLVLILRFGVQPNLQPPSPNPPSTTLRGLYLLACIISSSLGAALGIFLFNFAKYWVSAAGGFAFGWFLLATRSGGLIDSVLGRWGLLGGLTVMAFVASLPKVLEPHMMLISTAWIGATAFTLGVDCYTRGGLKEFYIYNLGFHDLFPSLNGMKYPLTQTMEIELGILAAMVIIGAAIQFRLLNVLQKRLKQMRDEEEARIEAEEVSRAAERFKNVGSELNEWEEKHGKGSMGTGSTPPSTLQLDRTSVVLPQLGFDEDQGRRTSSALSLLPPVETRSLYDSLPLNSPPLENGTPTTGRFSMMEELNTDQAVFPSPALTDPELESKMRLLDEVKRAREEVRTSLDKLRATTPTPSLAGRLDRAIMTPTPTLSVMGLGDPMQRQSSGASSRVLDYADKPRITSQSEWDQYISERKLITPPALASPATPASAALTFAPAMRHSQYAIISEGSSRFSDRRERTTSMLEPRVSDFGPFASQARIDTYPVSQPMPSRRASSMVSLDNERAETYRNSQLGPPVILGSAARPYDEPVSRPMVQRTMTYEELAERHRKRLSKLQEPVTAKMREQVDVAEAKAKWEREKRMEREEMRRKEREKAGAGISSSSSVMNKRDMGVERQEVLKSTDEWRKSVGGGLDAIGIVPPVGATPRKKRMSTTSFVN</sequence>
<evidence type="ECO:0000256" key="5">
    <source>
        <dbReference type="SAM" id="MobiDB-lite"/>
    </source>
</evidence>
<dbReference type="GO" id="GO:0016020">
    <property type="term" value="C:membrane"/>
    <property type="evidence" value="ECO:0007669"/>
    <property type="project" value="UniProtKB-SubCell"/>
</dbReference>
<keyword evidence="4 6" id="KW-0472">Membrane</keyword>
<reference evidence="9 10" key="1">
    <citation type="submission" date="2016-07" db="EMBL/GenBank/DDBJ databases">
        <title>Pervasive Adenine N6-methylation of Active Genes in Fungi.</title>
        <authorList>
            <consortium name="DOE Joint Genome Institute"/>
            <person name="Mondo S.J."/>
            <person name="Dannebaum R.O."/>
            <person name="Kuo R.C."/>
            <person name="Labutti K."/>
            <person name="Haridas S."/>
            <person name="Kuo A."/>
            <person name="Salamov A."/>
            <person name="Ahrendt S.R."/>
            <person name="Lipzen A."/>
            <person name="Sullivan W."/>
            <person name="Andreopoulos W.B."/>
            <person name="Clum A."/>
            <person name="Lindquist E."/>
            <person name="Daum C."/>
            <person name="Ramamoorthy G.K."/>
            <person name="Gryganskyi A."/>
            <person name="Culley D."/>
            <person name="Magnuson J.K."/>
            <person name="James T.Y."/>
            <person name="O'Malley M.A."/>
            <person name="Stajich J.E."/>
            <person name="Spatafora J.W."/>
            <person name="Visel A."/>
            <person name="Grigoriev I.V."/>
        </authorList>
    </citation>
    <scope>NUCLEOTIDE SEQUENCE [LARGE SCALE GENOMIC DNA]</scope>
    <source>
        <strain evidence="9 10">68-887.2</strain>
    </source>
</reference>
<dbReference type="AlphaFoldDB" id="A0A1Y2B0T4"/>
<feature type="transmembrane region" description="Helical" evidence="6">
    <location>
        <begin position="113"/>
        <end position="133"/>
    </location>
</feature>
<evidence type="ECO:0000256" key="6">
    <source>
        <dbReference type="SAM" id="Phobius"/>
    </source>
</evidence>
<evidence type="ECO:0000313" key="9">
    <source>
        <dbReference type="EMBL" id="ORY28458.1"/>
    </source>
</evidence>
<evidence type="ECO:0000256" key="4">
    <source>
        <dbReference type="ARBA" id="ARBA00023136"/>
    </source>
</evidence>
<feature type="compositionally biased region" description="Basic and acidic residues" evidence="5">
    <location>
        <begin position="730"/>
        <end position="745"/>
    </location>
</feature>
<dbReference type="PANTHER" id="PTHR39469">
    <property type="entry name" value="CHROMOSOME 1, WHOLE GENOME SHOTGUN SEQUENCE"/>
    <property type="match status" value="1"/>
</dbReference>
<keyword evidence="3 6" id="KW-1133">Transmembrane helix</keyword>
<dbReference type="PANTHER" id="PTHR39469:SF1">
    <property type="entry name" value="DUF4203 DOMAIN-CONTAINING PROTEIN"/>
    <property type="match status" value="1"/>
</dbReference>
<feature type="domain" description="TM7S3/TM198-like" evidence="8">
    <location>
        <begin position="118"/>
        <end position="330"/>
    </location>
</feature>
<keyword evidence="10" id="KW-1185">Reference proteome</keyword>
<feature type="transmembrane region" description="Helical" evidence="6">
    <location>
        <begin position="205"/>
        <end position="226"/>
    </location>
</feature>
<dbReference type="OrthoDB" id="102260at2759"/>
<feature type="region of interest" description="Disordered" evidence="5">
    <location>
        <begin position="520"/>
        <end position="540"/>
    </location>
</feature>
<feature type="transmembrane region" description="Helical" evidence="6">
    <location>
        <begin position="140"/>
        <end position="160"/>
    </location>
</feature>
<feature type="signal peptide" evidence="7">
    <location>
        <begin position="1"/>
        <end position="23"/>
    </location>
</feature>
<dbReference type="Proteomes" id="UP000193986">
    <property type="component" value="Unassembled WGS sequence"/>
</dbReference>
<feature type="chain" id="PRO_5013276971" description="TM7S3/TM198-like domain-containing protein" evidence="7">
    <location>
        <begin position="24"/>
        <end position="808"/>
    </location>
</feature>
<evidence type="ECO:0000259" key="8">
    <source>
        <dbReference type="Pfam" id="PF13886"/>
    </source>
</evidence>
<evidence type="ECO:0000256" key="3">
    <source>
        <dbReference type="ARBA" id="ARBA00022989"/>
    </source>
</evidence>
<feature type="transmembrane region" description="Helical" evidence="6">
    <location>
        <begin position="313"/>
        <end position="333"/>
    </location>
</feature>
<feature type="region of interest" description="Disordered" evidence="5">
    <location>
        <begin position="374"/>
        <end position="393"/>
    </location>
</feature>
<keyword evidence="2 6" id="KW-0812">Transmembrane</keyword>
<dbReference type="Pfam" id="PF13886">
    <property type="entry name" value="TM7S3_TM198"/>
    <property type="match status" value="1"/>
</dbReference>
<accession>A0A1Y2B0T4</accession>
<dbReference type="STRING" id="71784.A0A1Y2B0T4"/>
<protein>
    <recommendedName>
        <fullName evidence="8">TM7S3/TM198-like domain-containing protein</fullName>
    </recommendedName>
</protein>
<gene>
    <name evidence="9" type="ORF">BCR39DRAFT_468244</name>
</gene>
<evidence type="ECO:0000256" key="2">
    <source>
        <dbReference type="ARBA" id="ARBA00022692"/>
    </source>
</evidence>
<dbReference type="EMBL" id="MCFC01000031">
    <property type="protein sequence ID" value="ORY28458.1"/>
    <property type="molecule type" value="Genomic_DNA"/>
</dbReference>
<comment type="subcellular location">
    <subcellularLocation>
        <location evidence="1">Membrane</location>
        <topology evidence="1">Multi-pass membrane protein</topology>
    </subcellularLocation>
</comment>
<comment type="caution">
    <text evidence="9">The sequence shown here is derived from an EMBL/GenBank/DDBJ whole genome shotgun (WGS) entry which is preliminary data.</text>
</comment>
<evidence type="ECO:0000313" key="10">
    <source>
        <dbReference type="Proteomes" id="UP000193986"/>
    </source>
</evidence>
<feature type="region of interest" description="Disordered" evidence="5">
    <location>
        <begin position="780"/>
        <end position="808"/>
    </location>
</feature>
<feature type="transmembrane region" description="Helical" evidence="6">
    <location>
        <begin position="232"/>
        <end position="250"/>
    </location>
</feature>
<feature type="region of interest" description="Disordered" evidence="5">
    <location>
        <begin position="730"/>
        <end position="765"/>
    </location>
</feature>
<keyword evidence="7" id="KW-0732">Signal</keyword>
<proteinExistence type="predicted"/>
<feature type="compositionally biased region" description="Polar residues" evidence="5">
    <location>
        <begin position="384"/>
        <end position="393"/>
    </location>
</feature>